<dbReference type="RefSeq" id="WP_188754375.1">
    <property type="nucleotide sequence ID" value="NZ_BMJY01000001.1"/>
</dbReference>
<gene>
    <name evidence="1" type="ORF">GCM10010921_01940</name>
</gene>
<sequence>MLIGLIRPMESREVPVDGESLADVRVQLERQIPHGWELVATTVDMRAGSTALKAVGRFERRDGLREVEGDTIDAVRAAMPEGWALLHVRRV</sequence>
<dbReference type="Proteomes" id="UP000657592">
    <property type="component" value="Unassembled WGS sequence"/>
</dbReference>
<evidence type="ECO:0000313" key="2">
    <source>
        <dbReference type="Proteomes" id="UP000657592"/>
    </source>
</evidence>
<keyword evidence="2" id="KW-1185">Reference proteome</keyword>
<reference evidence="1" key="1">
    <citation type="journal article" date="2014" name="Int. J. Syst. Evol. Microbiol.">
        <title>Complete genome sequence of Corynebacterium casei LMG S-19264T (=DSM 44701T), isolated from a smear-ripened cheese.</title>
        <authorList>
            <consortium name="US DOE Joint Genome Institute (JGI-PGF)"/>
            <person name="Walter F."/>
            <person name="Albersmeier A."/>
            <person name="Kalinowski J."/>
            <person name="Ruckert C."/>
        </authorList>
    </citation>
    <scope>NUCLEOTIDE SEQUENCE</scope>
    <source>
        <strain evidence="1">CGMCC 1.15794</strain>
    </source>
</reference>
<dbReference type="EMBL" id="BMJY01000001">
    <property type="protein sequence ID" value="GGH34321.1"/>
    <property type="molecule type" value="Genomic_DNA"/>
</dbReference>
<evidence type="ECO:0000313" key="1">
    <source>
        <dbReference type="EMBL" id="GGH34321.1"/>
    </source>
</evidence>
<comment type="caution">
    <text evidence="1">The sequence shown here is derived from an EMBL/GenBank/DDBJ whole genome shotgun (WGS) entry which is preliminary data.</text>
</comment>
<accession>A0A917IBA6</accession>
<dbReference type="AlphaFoldDB" id="A0A917IBA6"/>
<protein>
    <submittedName>
        <fullName evidence="1">Uncharacterized protein</fullName>
    </submittedName>
</protein>
<reference evidence="1" key="2">
    <citation type="submission" date="2020-09" db="EMBL/GenBank/DDBJ databases">
        <authorList>
            <person name="Sun Q."/>
            <person name="Zhou Y."/>
        </authorList>
    </citation>
    <scope>NUCLEOTIDE SEQUENCE</scope>
    <source>
        <strain evidence="1">CGMCC 1.15794</strain>
    </source>
</reference>
<name>A0A917IBA6_9MICO</name>
<organism evidence="1 2">
    <name type="scientific">Microbacterium album</name>
    <dbReference type="NCBI Taxonomy" id="2053191"/>
    <lineage>
        <taxon>Bacteria</taxon>
        <taxon>Bacillati</taxon>
        <taxon>Actinomycetota</taxon>
        <taxon>Actinomycetes</taxon>
        <taxon>Micrococcales</taxon>
        <taxon>Microbacteriaceae</taxon>
        <taxon>Microbacterium</taxon>
    </lineage>
</organism>
<proteinExistence type="predicted"/>